<organism evidence="2 3">
    <name type="scientific">Pseudomonas neustonica</name>
    <dbReference type="NCBI Taxonomy" id="2487346"/>
    <lineage>
        <taxon>Bacteria</taxon>
        <taxon>Pseudomonadati</taxon>
        <taxon>Pseudomonadota</taxon>
        <taxon>Gammaproteobacteria</taxon>
        <taxon>Pseudomonadales</taxon>
        <taxon>Pseudomonadaceae</taxon>
        <taxon>Pseudomonas</taxon>
    </lineage>
</organism>
<dbReference type="Proteomes" id="UP000275199">
    <property type="component" value="Unassembled WGS sequence"/>
</dbReference>
<dbReference type="NCBIfam" id="NF006169">
    <property type="entry name" value="PRK08310.1"/>
    <property type="match status" value="1"/>
</dbReference>
<dbReference type="PROSITE" id="PS00571">
    <property type="entry name" value="AMIDASES"/>
    <property type="match status" value="1"/>
</dbReference>
<accession>A0ABX9XFG9</accession>
<proteinExistence type="predicted"/>
<dbReference type="InterPro" id="IPR020556">
    <property type="entry name" value="Amidase_CS"/>
</dbReference>
<reference evidence="2 3" key="1">
    <citation type="submission" date="2018-11" db="EMBL/GenBank/DDBJ databases">
        <authorList>
            <person name="Jang G.I."/>
            <person name="Hwang C.Y."/>
        </authorList>
    </citation>
    <scope>NUCLEOTIDE SEQUENCE [LARGE SCALE GENOMIC DNA]</scope>
    <source>
        <strain evidence="2 3">SSM26</strain>
    </source>
</reference>
<dbReference type="InterPro" id="IPR036928">
    <property type="entry name" value="AS_sf"/>
</dbReference>
<comment type="caution">
    <text evidence="2">The sequence shown here is derived from an EMBL/GenBank/DDBJ whole genome shotgun (WGS) entry which is preliminary data.</text>
</comment>
<keyword evidence="3" id="KW-1185">Reference proteome</keyword>
<dbReference type="InterPro" id="IPR023631">
    <property type="entry name" value="Amidase_dom"/>
</dbReference>
<feature type="domain" description="Amidase" evidence="1">
    <location>
        <begin position="276"/>
        <end position="389"/>
    </location>
</feature>
<dbReference type="Gene3D" id="3.90.1300.10">
    <property type="entry name" value="Amidase signature (AS) domain"/>
    <property type="match status" value="1"/>
</dbReference>
<protein>
    <submittedName>
        <fullName evidence="2">Amidase</fullName>
        <ecNumber evidence="2">3.5.1.4</ecNumber>
    </submittedName>
</protein>
<feature type="domain" description="Amidase" evidence="1">
    <location>
        <begin position="30"/>
        <end position="200"/>
    </location>
</feature>
<dbReference type="PANTHER" id="PTHR46310">
    <property type="entry name" value="AMIDASE 1"/>
    <property type="match status" value="1"/>
</dbReference>
<gene>
    <name evidence="2" type="ORF">EF096_14280</name>
</gene>
<dbReference type="RefSeq" id="WP_123890478.1">
    <property type="nucleotide sequence ID" value="NZ_RKKU01000020.1"/>
</dbReference>
<dbReference type="EC" id="3.5.1.4" evidence="2"/>
<name>A0ABX9XFG9_9PSED</name>
<evidence type="ECO:0000259" key="1">
    <source>
        <dbReference type="Pfam" id="PF01425"/>
    </source>
</evidence>
<dbReference type="EMBL" id="RKKU01000020">
    <property type="protein sequence ID" value="ROZ82722.1"/>
    <property type="molecule type" value="Genomic_DNA"/>
</dbReference>
<sequence length="415" mass="43317">MNISRSEPSISASRSRAFVPGASCRVAATGSGKLNGLRFAVKDLIDVAGYITGGGNPHWLAEQVQSTRHASAVARLLAAGASVRGKTVTDELAFSLEGENWHYGTPVNPRCPDCLPGGSSSGSAAAVAARLVDFALGTDTGGSVRIPASFCGLFGMRPSQGAVAMDGVIPFAPSYDTIGWFTRSAEMLASVGEVLLDNGEVATSHSAPTLLIASDAFALCDPAVATYLQGAATALGATQQIEVFNGDWQAWLSSYQILQGADIRMTLGPWLERVQPQFGPAIAPRFAQLSDISDQQIREAGARRTKYRQQLQQQLTNNQILLLPTSPTTALAKASSAEQRGDFYARSLSISAIAGHAGLPQVSVPLGLLHGKPTGLSFIGAQGADSQLLQALPAWVRVLEDSGFGANLPAAETLA</sequence>
<evidence type="ECO:0000313" key="3">
    <source>
        <dbReference type="Proteomes" id="UP000275199"/>
    </source>
</evidence>
<dbReference type="Pfam" id="PF01425">
    <property type="entry name" value="Amidase"/>
    <property type="match status" value="2"/>
</dbReference>
<dbReference type="SUPFAM" id="SSF75304">
    <property type="entry name" value="Amidase signature (AS) enzymes"/>
    <property type="match status" value="1"/>
</dbReference>
<evidence type="ECO:0000313" key="2">
    <source>
        <dbReference type="EMBL" id="ROZ82722.1"/>
    </source>
</evidence>
<keyword evidence="2" id="KW-0378">Hydrolase</keyword>
<dbReference type="GO" id="GO:0004040">
    <property type="term" value="F:amidase activity"/>
    <property type="evidence" value="ECO:0007669"/>
    <property type="project" value="UniProtKB-EC"/>
</dbReference>
<dbReference type="PANTHER" id="PTHR46310:SF7">
    <property type="entry name" value="AMIDASE 1"/>
    <property type="match status" value="1"/>
</dbReference>